<name>A0ABZ0W5W7_9BACT</name>
<accession>A0ABZ0W5W7</accession>
<evidence type="ECO:0000313" key="1">
    <source>
        <dbReference type="EMBL" id="WQD38663.1"/>
    </source>
</evidence>
<dbReference type="Proteomes" id="UP001325680">
    <property type="component" value="Chromosome"/>
</dbReference>
<dbReference type="EMBL" id="CP139960">
    <property type="protein sequence ID" value="WQD38663.1"/>
    <property type="molecule type" value="Genomic_DNA"/>
</dbReference>
<sequence>MQIVETNPCCGVILSKSIYWVERNPPGREENSNQYHYQQEIKLNTIVSPTYYKPAVEQMNHKNADN</sequence>
<dbReference type="RefSeq" id="WP_162817900.1">
    <property type="nucleotide sequence ID" value="NZ_CP139960.1"/>
</dbReference>
<gene>
    <name evidence="1" type="ORF">U0035_00695</name>
</gene>
<keyword evidence="2" id="KW-1185">Reference proteome</keyword>
<proteinExistence type="predicted"/>
<organism evidence="1 2">
    <name type="scientific">Niabella yanshanensis</name>
    <dbReference type="NCBI Taxonomy" id="577386"/>
    <lineage>
        <taxon>Bacteria</taxon>
        <taxon>Pseudomonadati</taxon>
        <taxon>Bacteroidota</taxon>
        <taxon>Chitinophagia</taxon>
        <taxon>Chitinophagales</taxon>
        <taxon>Chitinophagaceae</taxon>
        <taxon>Niabella</taxon>
    </lineage>
</organism>
<reference evidence="1 2" key="1">
    <citation type="submission" date="2023-12" db="EMBL/GenBank/DDBJ databases">
        <title>Genome sequencing and assembly of bacterial species from a model synthetic community.</title>
        <authorList>
            <person name="Hogle S.L."/>
        </authorList>
    </citation>
    <scope>NUCLEOTIDE SEQUENCE [LARGE SCALE GENOMIC DNA]</scope>
    <source>
        <strain evidence="1 2">HAMBI_3031</strain>
    </source>
</reference>
<protein>
    <submittedName>
        <fullName evidence="1">Uncharacterized protein</fullName>
    </submittedName>
</protein>
<evidence type="ECO:0000313" key="2">
    <source>
        <dbReference type="Proteomes" id="UP001325680"/>
    </source>
</evidence>